<feature type="transmembrane region" description="Helical" evidence="1">
    <location>
        <begin position="39"/>
        <end position="59"/>
    </location>
</feature>
<evidence type="ECO:0000313" key="3">
    <source>
        <dbReference type="Proteomes" id="UP001597440"/>
    </source>
</evidence>
<keyword evidence="3" id="KW-1185">Reference proteome</keyword>
<keyword evidence="1" id="KW-0812">Transmembrane</keyword>
<name>A0ABW5L7S1_9SPHI</name>
<keyword evidence="1" id="KW-0472">Membrane</keyword>
<gene>
    <name evidence="2" type="ORF">ACFSQW_16730</name>
</gene>
<evidence type="ECO:0000313" key="2">
    <source>
        <dbReference type="EMBL" id="MFD2556040.1"/>
    </source>
</evidence>
<comment type="caution">
    <text evidence="2">The sequence shown here is derived from an EMBL/GenBank/DDBJ whole genome shotgun (WGS) entry which is preliminary data.</text>
</comment>
<dbReference type="Proteomes" id="UP001597440">
    <property type="component" value="Unassembled WGS sequence"/>
</dbReference>
<organism evidence="2 3">
    <name type="scientific">Sphingobacterium tabacisoli</name>
    <dbReference type="NCBI Taxonomy" id="2044855"/>
    <lineage>
        <taxon>Bacteria</taxon>
        <taxon>Pseudomonadati</taxon>
        <taxon>Bacteroidota</taxon>
        <taxon>Sphingobacteriia</taxon>
        <taxon>Sphingobacteriales</taxon>
        <taxon>Sphingobacteriaceae</taxon>
        <taxon>Sphingobacterium</taxon>
    </lineage>
</organism>
<evidence type="ECO:0008006" key="4">
    <source>
        <dbReference type="Google" id="ProtNLM"/>
    </source>
</evidence>
<sequence>MYTTKSIKIALLILSIVIIYVLGFAFVEHKAEEQQFKTFEVVTGLSGLVLSVIGSIYVYNAYKAQEEQINIQKKQIIEQQIDIEENKKEAQFDRALDIIYSQLDYNKEKMASEENSLLHINVRFKAKKTNDIIGDLDKIWSVLNLFHSEITFYSKIINNKRFTTDDKELLVDIIKKNIHLYYFALVENIQIYHRQTYDKEDFIKEFQNFYINNIWINSPYLAQKHEYKNLREKEIKLDLLNRNKQNIETAHHKYKSIIDLSKKLKDRIDTFCK</sequence>
<feature type="transmembrane region" description="Helical" evidence="1">
    <location>
        <begin position="6"/>
        <end position="27"/>
    </location>
</feature>
<dbReference type="RefSeq" id="WP_210352880.1">
    <property type="nucleotide sequence ID" value="NZ_JAEQMU010000001.1"/>
</dbReference>
<reference evidence="3" key="1">
    <citation type="journal article" date="2019" name="Int. J. Syst. Evol. Microbiol.">
        <title>The Global Catalogue of Microorganisms (GCM) 10K type strain sequencing project: providing services to taxonomists for standard genome sequencing and annotation.</title>
        <authorList>
            <consortium name="The Broad Institute Genomics Platform"/>
            <consortium name="The Broad Institute Genome Sequencing Center for Infectious Disease"/>
            <person name="Wu L."/>
            <person name="Ma J."/>
        </authorList>
    </citation>
    <scope>NUCLEOTIDE SEQUENCE [LARGE SCALE GENOMIC DNA]</scope>
    <source>
        <strain evidence="3">KCTC 52298</strain>
    </source>
</reference>
<dbReference type="EMBL" id="JBHULD010000018">
    <property type="protein sequence ID" value="MFD2556040.1"/>
    <property type="molecule type" value="Genomic_DNA"/>
</dbReference>
<proteinExistence type="predicted"/>
<protein>
    <recommendedName>
        <fullName evidence="4">DUF4760 domain-containing protein</fullName>
    </recommendedName>
</protein>
<accession>A0ABW5L7S1</accession>
<evidence type="ECO:0000256" key="1">
    <source>
        <dbReference type="SAM" id="Phobius"/>
    </source>
</evidence>
<keyword evidence="1" id="KW-1133">Transmembrane helix</keyword>